<keyword evidence="1" id="KW-1015">Disulfide bond</keyword>
<accession>A0A183C0J0</accession>
<evidence type="ECO:0000256" key="2">
    <source>
        <dbReference type="SAM" id="SignalP"/>
    </source>
</evidence>
<reference evidence="5" key="2">
    <citation type="submission" date="2016-06" db="UniProtKB">
        <authorList>
            <consortium name="WormBaseParasite"/>
        </authorList>
    </citation>
    <scope>IDENTIFICATION</scope>
</reference>
<organism evidence="4 5">
    <name type="scientific">Globodera pallida</name>
    <name type="common">Potato cyst nematode worm</name>
    <name type="synonym">Heterodera pallida</name>
    <dbReference type="NCBI Taxonomy" id="36090"/>
    <lineage>
        <taxon>Eukaryota</taxon>
        <taxon>Metazoa</taxon>
        <taxon>Ecdysozoa</taxon>
        <taxon>Nematoda</taxon>
        <taxon>Chromadorea</taxon>
        <taxon>Rhabditida</taxon>
        <taxon>Tylenchina</taxon>
        <taxon>Tylenchomorpha</taxon>
        <taxon>Tylenchoidea</taxon>
        <taxon>Heteroderidae</taxon>
        <taxon>Heteroderinae</taxon>
        <taxon>Globodera</taxon>
    </lineage>
</organism>
<feature type="disulfide bond" evidence="1">
    <location>
        <begin position="39"/>
        <end position="73"/>
    </location>
</feature>
<dbReference type="Gene3D" id="1.10.10.1870">
    <property type="entry name" value="ShTK domain-like"/>
    <property type="match status" value="1"/>
</dbReference>
<evidence type="ECO:0000259" key="3">
    <source>
        <dbReference type="PROSITE" id="PS51670"/>
    </source>
</evidence>
<evidence type="ECO:0000313" key="5">
    <source>
        <dbReference type="WBParaSite" id="GPLIN_000638300"/>
    </source>
</evidence>
<name>A0A183C0J0_GLOPA</name>
<evidence type="ECO:0000256" key="1">
    <source>
        <dbReference type="PROSITE-ProRule" id="PRU01005"/>
    </source>
</evidence>
<proteinExistence type="predicted"/>
<keyword evidence="2" id="KW-0732">Signal</keyword>
<feature type="signal peptide" evidence="2">
    <location>
        <begin position="1"/>
        <end position="25"/>
    </location>
</feature>
<dbReference type="Proteomes" id="UP000050741">
    <property type="component" value="Unassembled WGS sequence"/>
</dbReference>
<dbReference type="Pfam" id="PF01549">
    <property type="entry name" value="ShK"/>
    <property type="match status" value="1"/>
</dbReference>
<dbReference type="AlphaFoldDB" id="A0A183C0J0"/>
<reference evidence="4" key="1">
    <citation type="submission" date="2014-05" db="EMBL/GenBank/DDBJ databases">
        <title>The genome and life-stage specific transcriptomes of Globodera pallida elucidate key aspects of plant parasitism by a cyst nematode.</title>
        <authorList>
            <person name="Cotton J.A."/>
            <person name="Lilley C.J."/>
            <person name="Jones L.M."/>
            <person name="Kikuchi T."/>
            <person name="Reid A.J."/>
            <person name="Thorpe P."/>
            <person name="Tsai I.J."/>
            <person name="Beasley H."/>
            <person name="Blok V."/>
            <person name="Cock P.J.A."/>
            <person name="Van den Akker S.E."/>
            <person name="Holroyd N."/>
            <person name="Hunt M."/>
            <person name="Mantelin S."/>
            <person name="Naghra H."/>
            <person name="Pain A."/>
            <person name="Palomares-Rius J.E."/>
            <person name="Zarowiecki M."/>
            <person name="Berriman M."/>
            <person name="Jones J.T."/>
            <person name="Urwin P.E."/>
        </authorList>
    </citation>
    <scope>NUCLEOTIDE SEQUENCE [LARGE SCALE GENOMIC DNA]</scope>
    <source>
        <strain evidence="4">Lindley</strain>
    </source>
</reference>
<feature type="chain" id="PRO_5008146884" evidence="2">
    <location>
        <begin position="26"/>
        <end position="73"/>
    </location>
</feature>
<evidence type="ECO:0000313" key="4">
    <source>
        <dbReference type="Proteomes" id="UP000050741"/>
    </source>
</evidence>
<dbReference type="PROSITE" id="PS51670">
    <property type="entry name" value="SHKT"/>
    <property type="match status" value="1"/>
</dbReference>
<comment type="caution">
    <text evidence="1">Lacks conserved residue(s) required for the propagation of feature annotation.</text>
</comment>
<dbReference type="WBParaSite" id="GPLIN_000638300">
    <property type="protein sequence ID" value="GPLIN_000638300"/>
    <property type="gene ID" value="GPLIN_000638300"/>
</dbReference>
<feature type="disulfide bond" evidence="1">
    <location>
        <begin position="48"/>
        <end position="66"/>
    </location>
</feature>
<protein>
    <submittedName>
        <fullName evidence="5">ShKT domain-containing protein</fullName>
    </submittedName>
</protein>
<dbReference type="InterPro" id="IPR003582">
    <property type="entry name" value="ShKT_dom"/>
</dbReference>
<keyword evidence="4" id="KW-1185">Reference proteome</keyword>
<sequence>MNFQIFFYQTVCVLLLISTTDFVASQDAAPITKASSSSCTDPAGPDQCNYYKRYCNQYKGMLKTMCPKTCKFC</sequence>
<feature type="domain" description="ShKT" evidence="3">
    <location>
        <begin position="39"/>
        <end position="73"/>
    </location>
</feature>